<dbReference type="GO" id="GO:0004810">
    <property type="term" value="F:CCA tRNA nucleotidyltransferase activity"/>
    <property type="evidence" value="ECO:0007669"/>
    <property type="project" value="InterPro"/>
</dbReference>
<dbReference type="Gene3D" id="3.40.50.620">
    <property type="entry name" value="HUPs"/>
    <property type="match status" value="1"/>
</dbReference>
<dbReference type="SUPFAM" id="SSF52402">
    <property type="entry name" value="Adenine nucleotide alpha hydrolases-like"/>
    <property type="match status" value="1"/>
</dbReference>
<dbReference type="SMART" id="SM00981">
    <property type="entry name" value="THUMP"/>
    <property type="match status" value="1"/>
</dbReference>
<comment type="catalytic activity">
    <reaction evidence="11">
        <text>[ThiI sulfur-carrier protein]-S-sulfanyl-L-cysteine + a uridine in tRNA + 2 reduced [2Fe-2S]-[ferredoxin] + ATP + H(+) = [ThiI sulfur-carrier protein]-L-cysteine + a 4-thiouridine in tRNA + 2 oxidized [2Fe-2S]-[ferredoxin] + AMP + diphosphate</text>
        <dbReference type="Rhea" id="RHEA:24176"/>
        <dbReference type="Rhea" id="RHEA-COMP:10000"/>
        <dbReference type="Rhea" id="RHEA-COMP:10001"/>
        <dbReference type="Rhea" id="RHEA-COMP:13337"/>
        <dbReference type="Rhea" id="RHEA-COMP:13338"/>
        <dbReference type="Rhea" id="RHEA-COMP:13339"/>
        <dbReference type="Rhea" id="RHEA-COMP:13340"/>
        <dbReference type="ChEBI" id="CHEBI:15378"/>
        <dbReference type="ChEBI" id="CHEBI:29950"/>
        <dbReference type="ChEBI" id="CHEBI:30616"/>
        <dbReference type="ChEBI" id="CHEBI:33019"/>
        <dbReference type="ChEBI" id="CHEBI:33737"/>
        <dbReference type="ChEBI" id="CHEBI:33738"/>
        <dbReference type="ChEBI" id="CHEBI:61963"/>
        <dbReference type="ChEBI" id="CHEBI:65315"/>
        <dbReference type="ChEBI" id="CHEBI:136798"/>
        <dbReference type="ChEBI" id="CHEBI:456215"/>
        <dbReference type="EC" id="2.8.1.4"/>
    </reaction>
</comment>
<comment type="pathway">
    <text evidence="11">Cofactor biosynthesis; thiamine diphosphate biosynthesis.</text>
</comment>
<keyword evidence="7 11" id="KW-0694">RNA-binding</keyword>
<dbReference type="Pfam" id="PF02926">
    <property type="entry name" value="THUMP"/>
    <property type="match status" value="1"/>
</dbReference>
<evidence type="ECO:0000256" key="8">
    <source>
        <dbReference type="ARBA" id="ARBA00022977"/>
    </source>
</evidence>
<dbReference type="Gene3D" id="3.30.2130.30">
    <property type="match status" value="1"/>
</dbReference>
<feature type="binding site" evidence="11">
    <location>
        <position position="297"/>
    </location>
    <ligand>
        <name>ATP</name>
        <dbReference type="ChEBI" id="CHEBI:30616"/>
    </ligand>
</feature>
<evidence type="ECO:0000256" key="9">
    <source>
        <dbReference type="ARBA" id="ARBA00023157"/>
    </source>
</evidence>
<dbReference type="InterPro" id="IPR026340">
    <property type="entry name" value="THII_Thiazole_biosynth_dom"/>
</dbReference>
<reference evidence="14 15" key="1">
    <citation type="journal article" date="2011" name="Front. Microbiol.">
        <title>Genomic signatures of strain selection and enhancement in Bacillus atrophaeus var. globigii, a historical biowarfare simulant.</title>
        <authorList>
            <person name="Gibbons H.S."/>
            <person name="Broomall S.M."/>
            <person name="McNew L.A."/>
            <person name="Daligault H."/>
            <person name="Chapman C."/>
            <person name="Bruce D."/>
            <person name="Karavis M."/>
            <person name="Krepps M."/>
            <person name="McGregor P.A."/>
            <person name="Hong C."/>
            <person name="Park K.H."/>
            <person name="Akmal A."/>
            <person name="Feldman A."/>
            <person name="Lin J.S."/>
            <person name="Chang W.E."/>
            <person name="Higgs B.W."/>
            <person name="Demirev P."/>
            <person name="Lindquist J."/>
            <person name="Liem A."/>
            <person name="Fochler E."/>
            <person name="Read T.D."/>
            <person name="Tapia R."/>
            <person name="Johnson S."/>
            <person name="Bishop-Lilly K.A."/>
            <person name="Detter C."/>
            <person name="Han C."/>
            <person name="Sozhamannan S."/>
            <person name="Rosenzweig C.N."/>
            <person name="Skowronski E.W."/>
        </authorList>
    </citation>
    <scope>NUCLEOTIDE SEQUENCE [LARGE SCALE GENOMIC DNA]</scope>
    <source>
        <strain evidence="14 15">AK5</strain>
    </source>
</reference>
<dbReference type="SUPFAM" id="SSF143437">
    <property type="entry name" value="THUMP domain-like"/>
    <property type="match status" value="1"/>
</dbReference>
<proteinExistence type="inferred from homology"/>
<dbReference type="GO" id="GO:0052837">
    <property type="term" value="P:thiazole biosynthetic process"/>
    <property type="evidence" value="ECO:0007669"/>
    <property type="project" value="InterPro"/>
</dbReference>
<comment type="function">
    <text evidence="11">Catalyzes the ATP-dependent transfer of a sulfur to tRNA to produce 4-thiouridine in position 8 of tRNAs, which functions as a near-UV photosensor. Also catalyzes the transfer of sulfur to the sulfur carrier protein ThiS, forming ThiS-thiocarboxylate. This is a step in the synthesis of thiazole, in the thiamine biosynthesis pathway. The sulfur is donated as persulfide by IscS.</text>
</comment>
<dbReference type="NCBIfam" id="TIGR04271">
    <property type="entry name" value="ThiI_C_thiazole"/>
    <property type="match status" value="1"/>
</dbReference>
<evidence type="ECO:0000313" key="14">
    <source>
        <dbReference type="EMBL" id="RUO19863.1"/>
    </source>
</evidence>
<keyword evidence="4 11" id="KW-0808">Transferase</keyword>
<keyword evidence="10" id="KW-0676">Redox-active center</keyword>
<dbReference type="EMBL" id="PIPI01000004">
    <property type="protein sequence ID" value="RUO19863.1"/>
    <property type="molecule type" value="Genomic_DNA"/>
</dbReference>
<keyword evidence="2 11" id="KW-0963">Cytoplasm</keyword>
<keyword evidence="15" id="KW-1185">Reference proteome</keyword>
<dbReference type="CDD" id="cd00158">
    <property type="entry name" value="RHOD"/>
    <property type="match status" value="1"/>
</dbReference>
<dbReference type="GO" id="GO:0005829">
    <property type="term" value="C:cytosol"/>
    <property type="evidence" value="ECO:0007669"/>
    <property type="project" value="TreeGrafter"/>
</dbReference>
<dbReference type="GO" id="GO:0140741">
    <property type="term" value="F:tRNA-uracil-4 sulfurtransferase activity"/>
    <property type="evidence" value="ECO:0007669"/>
    <property type="project" value="UniProtKB-EC"/>
</dbReference>
<dbReference type="CDD" id="cd11716">
    <property type="entry name" value="THUMP_ThiI"/>
    <property type="match status" value="1"/>
</dbReference>
<dbReference type="GO" id="GO:0009229">
    <property type="term" value="P:thiamine diphosphate biosynthetic process"/>
    <property type="evidence" value="ECO:0007669"/>
    <property type="project" value="UniProtKB-UniRule"/>
</dbReference>
<dbReference type="GO" id="GO:0009228">
    <property type="term" value="P:thiamine biosynthetic process"/>
    <property type="evidence" value="ECO:0007669"/>
    <property type="project" value="UniProtKB-KW"/>
</dbReference>
<name>A0A432VTU8_9GAMM</name>
<keyword evidence="5 11" id="KW-0547">Nucleotide-binding</keyword>
<dbReference type="Proteomes" id="UP000288212">
    <property type="component" value="Unassembled WGS sequence"/>
</dbReference>
<dbReference type="InterPro" id="IPR050102">
    <property type="entry name" value="tRNA_sulfurtransferase_ThiI"/>
</dbReference>
<dbReference type="InterPro" id="IPR003720">
    <property type="entry name" value="tRNA_STrfase"/>
</dbReference>
<dbReference type="SUPFAM" id="SSF52821">
    <property type="entry name" value="Rhodanese/Cell cycle control phosphatase"/>
    <property type="match status" value="1"/>
</dbReference>
<dbReference type="EC" id="2.8.1.4" evidence="11"/>
<dbReference type="InterPro" id="IPR054173">
    <property type="entry name" value="ThiI_fer"/>
</dbReference>
<dbReference type="HAMAP" id="MF_00021">
    <property type="entry name" value="ThiI"/>
    <property type="match status" value="1"/>
</dbReference>
<feature type="domain" description="Rhodanese" evidence="12">
    <location>
        <begin position="411"/>
        <end position="485"/>
    </location>
</feature>
<evidence type="ECO:0000259" key="12">
    <source>
        <dbReference type="PROSITE" id="PS50206"/>
    </source>
</evidence>
<keyword evidence="6 11" id="KW-0067">ATP-binding</keyword>
<dbReference type="Gene3D" id="3.40.250.10">
    <property type="entry name" value="Rhodanese-like domain"/>
    <property type="match status" value="1"/>
</dbReference>
<dbReference type="InterPro" id="IPR001763">
    <property type="entry name" value="Rhodanese-like_dom"/>
</dbReference>
<evidence type="ECO:0000256" key="10">
    <source>
        <dbReference type="ARBA" id="ARBA00023284"/>
    </source>
</evidence>
<evidence type="ECO:0000256" key="1">
    <source>
        <dbReference type="ARBA" id="ARBA00004496"/>
    </source>
</evidence>
<dbReference type="Pfam" id="PF02568">
    <property type="entry name" value="ThiI"/>
    <property type="match status" value="1"/>
</dbReference>
<dbReference type="InterPro" id="IPR020536">
    <property type="entry name" value="ThiI_AANH"/>
</dbReference>
<sequence>MKFIVRLHAEITIKSKSVRQRHLKVLTGNIRTLLKPLHDSMRVRNHWDRIEVHHDDLPELTALTIRHLGQIPGIAYFEQVVEHPLTDFETLLEWILPLQTDRLQNKSFAVRVKRKGKHEFSSMDMAIYLGGGIRARVPGTHVQLKNPQEEIVIHVIEQQVSLVQQRFAGLGGFPLPTQETVVSLMSGGFDSAVASFQMIRRGARTHFCFFNLGADAHEAAVREISYFLWEKYSKTHAVKFVAVDFSEVVERILEAGDQGSLGVLLKRAMMRASGLVAERLNAQAIVTGEAVGQVSSQTLSNLKLIDQATDTLILRPLIVQDKQTIVDCAREIGVETLSAAVPEYCGVISKQPSVKVKPEVIAASEQAVLPDSLIQAVVAQCRVIDIRDAHATKNPAIGPKVLDANDEVPVDAIIIDIRRDEEQEEAPLDVPGHKVLHIPFFRLASKQDMLDKSKSYLLYCEQGVMSRLQAIHLQEQGFSQVAVYEK</sequence>
<organism evidence="14 15">
    <name type="scientific">Aliidiomarina haloalkalitolerans</name>
    <dbReference type="NCBI Taxonomy" id="859059"/>
    <lineage>
        <taxon>Bacteria</taxon>
        <taxon>Pseudomonadati</taxon>
        <taxon>Pseudomonadota</taxon>
        <taxon>Gammaproteobacteria</taxon>
        <taxon>Alteromonadales</taxon>
        <taxon>Idiomarinaceae</taxon>
        <taxon>Aliidiomarina</taxon>
    </lineage>
</organism>
<comment type="catalytic activity">
    <reaction evidence="11">
        <text>[ThiS sulfur-carrier protein]-C-terminal Gly-Gly-AMP + S-sulfanyl-L-cysteinyl-[cysteine desulfurase] + AH2 = [ThiS sulfur-carrier protein]-C-terminal-Gly-aminoethanethioate + L-cysteinyl-[cysteine desulfurase] + A + AMP + 2 H(+)</text>
        <dbReference type="Rhea" id="RHEA:43340"/>
        <dbReference type="Rhea" id="RHEA-COMP:12157"/>
        <dbReference type="Rhea" id="RHEA-COMP:12158"/>
        <dbReference type="Rhea" id="RHEA-COMP:12910"/>
        <dbReference type="Rhea" id="RHEA-COMP:19908"/>
        <dbReference type="ChEBI" id="CHEBI:13193"/>
        <dbReference type="ChEBI" id="CHEBI:15378"/>
        <dbReference type="ChEBI" id="CHEBI:17499"/>
        <dbReference type="ChEBI" id="CHEBI:29950"/>
        <dbReference type="ChEBI" id="CHEBI:61963"/>
        <dbReference type="ChEBI" id="CHEBI:90618"/>
        <dbReference type="ChEBI" id="CHEBI:232372"/>
        <dbReference type="ChEBI" id="CHEBI:456215"/>
    </reaction>
</comment>
<dbReference type="Pfam" id="PF22025">
    <property type="entry name" value="ThiI_fer"/>
    <property type="match status" value="1"/>
</dbReference>
<dbReference type="OrthoDB" id="9773948at2"/>
<dbReference type="InterPro" id="IPR004114">
    <property type="entry name" value="THUMP_dom"/>
</dbReference>
<keyword evidence="9" id="KW-1015">Disulfide bond</keyword>
<comment type="similarity">
    <text evidence="11">Belongs to the ThiI family.</text>
</comment>
<dbReference type="GO" id="GO:0000049">
    <property type="term" value="F:tRNA binding"/>
    <property type="evidence" value="ECO:0007669"/>
    <property type="project" value="UniProtKB-UniRule"/>
</dbReference>
<evidence type="ECO:0000256" key="4">
    <source>
        <dbReference type="ARBA" id="ARBA00022679"/>
    </source>
</evidence>
<dbReference type="AlphaFoldDB" id="A0A432VTU8"/>
<evidence type="ECO:0000256" key="7">
    <source>
        <dbReference type="ARBA" id="ARBA00022884"/>
    </source>
</evidence>
<dbReference type="InterPro" id="IPR014729">
    <property type="entry name" value="Rossmann-like_a/b/a_fold"/>
</dbReference>
<comment type="subcellular location">
    <subcellularLocation>
        <location evidence="1 11">Cytoplasm</location>
    </subcellularLocation>
</comment>
<keyword evidence="3 11" id="KW-0820">tRNA-binding</keyword>
<feature type="domain" description="THUMP" evidence="13">
    <location>
        <begin position="62"/>
        <end position="166"/>
    </location>
</feature>
<evidence type="ECO:0000256" key="6">
    <source>
        <dbReference type="ARBA" id="ARBA00022840"/>
    </source>
</evidence>
<evidence type="ECO:0000256" key="11">
    <source>
        <dbReference type="HAMAP-Rule" id="MF_00021"/>
    </source>
</evidence>
<dbReference type="PANTHER" id="PTHR43209:SF1">
    <property type="entry name" value="TRNA SULFURTRANSFERASE"/>
    <property type="match status" value="1"/>
</dbReference>
<dbReference type="RefSeq" id="WP_126792711.1">
    <property type="nucleotide sequence ID" value="NZ_PIPI01000004.1"/>
</dbReference>
<evidence type="ECO:0000259" key="13">
    <source>
        <dbReference type="PROSITE" id="PS51165"/>
    </source>
</evidence>
<dbReference type="GO" id="GO:0005524">
    <property type="term" value="F:ATP binding"/>
    <property type="evidence" value="ECO:0007669"/>
    <property type="project" value="UniProtKB-UniRule"/>
</dbReference>
<protein>
    <recommendedName>
        <fullName evidence="11">tRNA sulfurtransferase</fullName>
        <ecNumber evidence="11">2.8.1.4</ecNumber>
    </recommendedName>
    <alternativeName>
        <fullName evidence="11">Sulfur carrier protein ThiS sulfurtransferase</fullName>
    </alternativeName>
    <alternativeName>
        <fullName evidence="11">Thiamine biosynthesis protein ThiI</fullName>
    </alternativeName>
    <alternativeName>
        <fullName evidence="11">tRNA 4-thiouridine synthase</fullName>
    </alternativeName>
</protein>
<dbReference type="NCBIfam" id="TIGR00342">
    <property type="entry name" value="tRNA uracil 4-sulfurtransferase ThiI"/>
    <property type="match status" value="1"/>
</dbReference>
<dbReference type="PANTHER" id="PTHR43209">
    <property type="entry name" value="TRNA SULFURTRANSFERASE"/>
    <property type="match status" value="1"/>
</dbReference>
<dbReference type="GO" id="GO:0002937">
    <property type="term" value="P:tRNA 4-thiouridine biosynthesis"/>
    <property type="evidence" value="ECO:0007669"/>
    <property type="project" value="TreeGrafter"/>
</dbReference>
<feature type="binding site" evidence="11">
    <location>
        <position position="288"/>
    </location>
    <ligand>
        <name>ATP</name>
        <dbReference type="ChEBI" id="CHEBI:30616"/>
    </ligand>
</feature>
<comment type="caution">
    <text evidence="14">The sequence shown here is derived from an EMBL/GenBank/DDBJ whole genome shotgun (WGS) entry which is preliminary data.</text>
</comment>
<dbReference type="InterPro" id="IPR049961">
    <property type="entry name" value="ThiI_N"/>
</dbReference>
<feature type="active site" description="Cysteine persulfide intermediate" evidence="11">
    <location>
        <position position="460"/>
    </location>
</feature>
<evidence type="ECO:0000256" key="5">
    <source>
        <dbReference type="ARBA" id="ARBA00022741"/>
    </source>
</evidence>
<gene>
    <name evidence="11" type="primary">thiI</name>
    <name evidence="14" type="ORF">CWE06_07455</name>
</gene>
<dbReference type="InterPro" id="IPR036873">
    <property type="entry name" value="Rhodanese-like_dom_sf"/>
</dbReference>
<dbReference type="PROSITE" id="PS50206">
    <property type="entry name" value="RHODANESE_3"/>
    <property type="match status" value="1"/>
</dbReference>
<evidence type="ECO:0000256" key="3">
    <source>
        <dbReference type="ARBA" id="ARBA00022555"/>
    </source>
</evidence>
<accession>A0A432VTU8</accession>
<dbReference type="PROSITE" id="PS51165">
    <property type="entry name" value="THUMP"/>
    <property type="match status" value="1"/>
</dbReference>
<keyword evidence="8 11" id="KW-0784">Thiamine biosynthesis</keyword>
<feature type="binding site" evidence="11">
    <location>
        <begin position="184"/>
        <end position="185"/>
    </location>
    <ligand>
        <name>ATP</name>
        <dbReference type="ChEBI" id="CHEBI:30616"/>
    </ligand>
</feature>
<feature type="binding site" evidence="11">
    <location>
        <position position="266"/>
    </location>
    <ligand>
        <name>ATP</name>
        <dbReference type="ChEBI" id="CHEBI:30616"/>
    </ligand>
</feature>
<dbReference type="UniPathway" id="UPA00060"/>
<dbReference type="InterPro" id="IPR049962">
    <property type="entry name" value="THUMP_ThiI"/>
</dbReference>
<evidence type="ECO:0000313" key="15">
    <source>
        <dbReference type="Proteomes" id="UP000288212"/>
    </source>
</evidence>
<comment type="caution">
    <text evidence="11">Lacks conserved residue(s) required for the propagation of feature annotation.</text>
</comment>
<evidence type="ECO:0000256" key="2">
    <source>
        <dbReference type="ARBA" id="ARBA00022490"/>
    </source>
</evidence>